<dbReference type="Gene3D" id="3.40.630.10">
    <property type="entry name" value="Zn peptidases"/>
    <property type="match status" value="1"/>
</dbReference>
<dbReference type="EC" id="3.5.1.47" evidence="1"/>
<dbReference type="SUPFAM" id="SSF53187">
    <property type="entry name" value="Zn-dependent exopeptidases"/>
    <property type="match status" value="1"/>
</dbReference>
<dbReference type="InterPro" id="IPR036264">
    <property type="entry name" value="Bact_exopeptidase_dim_dom"/>
</dbReference>
<dbReference type="PANTHER" id="PTHR11014:SF63">
    <property type="entry name" value="METALLOPEPTIDASE, PUTATIVE (AFU_ORTHOLOGUE AFUA_6G09600)-RELATED"/>
    <property type="match status" value="1"/>
</dbReference>
<dbReference type="GO" id="GO:0050118">
    <property type="term" value="F:N-acetyldiaminopimelate deacetylase activity"/>
    <property type="evidence" value="ECO:0007669"/>
    <property type="project" value="UniProtKB-EC"/>
</dbReference>
<keyword evidence="1" id="KW-0378">Hydrolase</keyword>
<evidence type="ECO:0000313" key="1">
    <source>
        <dbReference type="EMBL" id="MPN31743.1"/>
    </source>
</evidence>
<dbReference type="PANTHER" id="PTHR11014">
    <property type="entry name" value="PEPTIDASE M20 FAMILY MEMBER"/>
    <property type="match status" value="1"/>
</dbReference>
<reference evidence="1" key="1">
    <citation type="submission" date="2019-08" db="EMBL/GenBank/DDBJ databases">
        <authorList>
            <person name="Kucharzyk K."/>
            <person name="Murdoch R.W."/>
            <person name="Higgins S."/>
            <person name="Loffler F."/>
        </authorList>
    </citation>
    <scope>NUCLEOTIDE SEQUENCE</scope>
</reference>
<comment type="caution">
    <text evidence="1">The sequence shown here is derived from an EMBL/GenBank/DDBJ whole genome shotgun (WGS) entry which is preliminary data.</text>
</comment>
<sequence>MTTLQSLGSRELAPTDCAFVTFGRIEGGISNAYIGGPVVIEGSIRYLRKTTQERFHRRVREIATNVGQALRAKVTVEITPNIIPTCVDKEWVNRVRRVCRDIESVERVVDLPSPAMGGEDYAYFLEKAPGTFFRLGVRTPGGPHCPTHSIDFYIDDRAIPIGMEVMAAATLDALR</sequence>
<dbReference type="SUPFAM" id="SSF55031">
    <property type="entry name" value="Bacterial exopeptidase dimerisation domain"/>
    <property type="match status" value="1"/>
</dbReference>
<proteinExistence type="predicted"/>
<name>A0A645H7F6_9ZZZZ</name>
<protein>
    <submittedName>
        <fullName evidence="1">N-acetyldiaminopimelate deacetylase</fullName>
        <ecNumber evidence="1">3.5.1.47</ecNumber>
    </submittedName>
</protein>
<organism evidence="1">
    <name type="scientific">bioreactor metagenome</name>
    <dbReference type="NCBI Taxonomy" id="1076179"/>
    <lineage>
        <taxon>unclassified sequences</taxon>
        <taxon>metagenomes</taxon>
        <taxon>ecological metagenomes</taxon>
    </lineage>
</organism>
<dbReference type="EMBL" id="VSSQ01083409">
    <property type="protein sequence ID" value="MPN31743.1"/>
    <property type="molecule type" value="Genomic_DNA"/>
</dbReference>
<dbReference type="InterPro" id="IPR017439">
    <property type="entry name" value="Amidohydrolase"/>
</dbReference>
<gene>
    <name evidence="1" type="primary">ykuR_9</name>
    <name evidence="1" type="ORF">SDC9_179217</name>
</gene>
<accession>A0A645H7F6</accession>
<dbReference type="InterPro" id="IPR002933">
    <property type="entry name" value="Peptidase_M20"/>
</dbReference>
<dbReference type="AlphaFoldDB" id="A0A645H7F6"/>
<dbReference type="Gene3D" id="3.30.70.360">
    <property type="match status" value="1"/>
</dbReference>
<dbReference type="Pfam" id="PF01546">
    <property type="entry name" value="Peptidase_M20"/>
    <property type="match status" value="1"/>
</dbReference>